<keyword evidence="2" id="KW-1185">Reference proteome</keyword>
<proteinExistence type="predicted"/>
<dbReference type="Proteomes" id="UP001333102">
    <property type="component" value="Chromosome"/>
</dbReference>
<evidence type="ECO:0008006" key="3">
    <source>
        <dbReference type="Google" id="ProtNLM"/>
    </source>
</evidence>
<protein>
    <recommendedName>
        <fullName evidence="3">DDE family transposase</fullName>
    </recommendedName>
</protein>
<gene>
    <name evidence="1" type="ORF">VLY81_14220</name>
</gene>
<sequence>MQQTRVRLQGRRSIPDRLVSLLDPDARPIRQGKLSHTIEFGYKLGLVEKREGFISHFRLHGSTSSDDSVLVDAVAGYIHAVGATPRAVAADRGMNSRANEAALRAMSIARMALPARGGWACRLFAARRLFRRLPRWRSGRGRAHCASPTSMGNRISQSRDHRLRRFSRTISPLWSA</sequence>
<dbReference type="RefSeq" id="WP_324668893.1">
    <property type="nucleotide sequence ID" value="NZ_CP141614.1"/>
</dbReference>
<evidence type="ECO:0000313" key="1">
    <source>
        <dbReference type="EMBL" id="WRP14549.1"/>
    </source>
</evidence>
<evidence type="ECO:0000313" key="2">
    <source>
        <dbReference type="Proteomes" id="UP001333102"/>
    </source>
</evidence>
<reference evidence="2" key="1">
    <citation type="submission" date="2023-12" db="EMBL/GenBank/DDBJ databases">
        <title>Novel isolates from deep terrestrial aquifers shed light on the physiology and ecology of the class Limnochordia.</title>
        <authorList>
            <person name="Karnachuk O.V."/>
            <person name="Lukina A.P."/>
            <person name="Avakyan M.R."/>
            <person name="Kadnikov V."/>
            <person name="Begmatov S."/>
            <person name="Beletsky A.V."/>
            <person name="Mardanov A.V."/>
            <person name="Ravin N.V."/>
        </authorList>
    </citation>
    <scope>NUCLEOTIDE SEQUENCE [LARGE SCALE GENOMIC DNA]</scope>
    <source>
        <strain evidence="2">LN</strain>
    </source>
</reference>
<dbReference type="EMBL" id="CP141614">
    <property type="protein sequence ID" value="WRP14549.1"/>
    <property type="molecule type" value="Genomic_DNA"/>
</dbReference>
<accession>A0ABZ1BPE9</accession>
<name>A0ABZ1BPE9_9FIRM</name>
<organism evidence="1 2">
    <name type="scientific">Geochorda subterranea</name>
    <dbReference type="NCBI Taxonomy" id="3109564"/>
    <lineage>
        <taxon>Bacteria</taxon>
        <taxon>Bacillati</taxon>
        <taxon>Bacillota</taxon>
        <taxon>Limnochordia</taxon>
        <taxon>Limnochordales</taxon>
        <taxon>Geochordaceae</taxon>
        <taxon>Geochorda</taxon>
    </lineage>
</organism>